<dbReference type="STRING" id="598659.NAMH_1419"/>
<dbReference type="PANTHER" id="PTHR10849">
    <property type="entry name" value="NADH DEHYDROGENASE UBIQUINONE IRON-SULFUR PROTEIN 8, MITOCHONDRIAL"/>
    <property type="match status" value="1"/>
</dbReference>
<evidence type="ECO:0000256" key="6">
    <source>
        <dbReference type="ARBA" id="ARBA00022967"/>
    </source>
</evidence>
<dbReference type="AlphaFoldDB" id="B9L623"/>
<feature type="compositionally biased region" description="Basic and acidic residues" evidence="12">
    <location>
        <begin position="134"/>
        <end position="188"/>
    </location>
</feature>
<sequence length="194" mass="21618">MFFNIIEKIVRVTKALTEPRIATKDVTKDTMHHSPIFRGMHEIKYDICTGCEACAKICPVDAIVMEPLPIKRPKALPEVNLGICIFCGLCEDVCPTKPEKAIKLSGGTFEMITGGTDEDIKNYWVKPEVPQEWIEQKKKEEEEKARKKAEMLAKKKAEAEAKKKAEAEAKAKADAEAKEAESEKKPEAGEGDAQ</sequence>
<dbReference type="SUPFAM" id="SSF54862">
    <property type="entry name" value="4Fe-4S ferredoxins"/>
    <property type="match status" value="1"/>
</dbReference>
<evidence type="ECO:0000256" key="11">
    <source>
        <dbReference type="ARBA" id="ARBA00023136"/>
    </source>
</evidence>
<evidence type="ECO:0000256" key="2">
    <source>
        <dbReference type="ARBA" id="ARBA00022485"/>
    </source>
</evidence>
<dbReference type="PROSITE" id="PS00198">
    <property type="entry name" value="4FE4S_FER_1"/>
    <property type="match status" value="2"/>
</dbReference>
<dbReference type="GO" id="GO:0016651">
    <property type="term" value="F:oxidoreductase activity, acting on NAD(P)H"/>
    <property type="evidence" value="ECO:0007669"/>
    <property type="project" value="InterPro"/>
</dbReference>
<feature type="region of interest" description="Disordered" evidence="12">
    <location>
        <begin position="134"/>
        <end position="194"/>
    </location>
</feature>
<dbReference type="GO" id="GO:0046872">
    <property type="term" value="F:metal ion binding"/>
    <property type="evidence" value="ECO:0007669"/>
    <property type="project" value="UniProtKB-KW"/>
</dbReference>
<dbReference type="InterPro" id="IPR017900">
    <property type="entry name" value="4Fe4S_Fe_S_CS"/>
</dbReference>
<dbReference type="PANTHER" id="PTHR10849:SF24">
    <property type="entry name" value="NADH-QUINONE OXIDOREDUCTASE SUBUNIT I 2"/>
    <property type="match status" value="1"/>
</dbReference>
<reference evidence="14 15" key="1">
    <citation type="journal article" date="2009" name="PLoS Genet.">
        <title>Adaptations to submarine hydrothermal environments exemplified by the genome of Nautilia profundicola.</title>
        <authorList>
            <person name="Campbell B.J."/>
            <person name="Smith J.L."/>
            <person name="Hanson T.E."/>
            <person name="Klotz M.G."/>
            <person name="Stein L.Y."/>
            <person name="Lee C.K."/>
            <person name="Wu D."/>
            <person name="Robinson J.M."/>
            <person name="Khouri H.M."/>
            <person name="Eisen J.A."/>
            <person name="Cary S.C."/>
        </authorList>
    </citation>
    <scope>NUCLEOTIDE SEQUENCE [LARGE SCALE GENOMIC DNA]</scope>
    <source>
        <strain evidence="15">ATCC BAA-1463 / DSM 18972 / AmH</strain>
    </source>
</reference>
<evidence type="ECO:0000256" key="12">
    <source>
        <dbReference type="SAM" id="MobiDB-lite"/>
    </source>
</evidence>
<feature type="domain" description="4Fe-4S ferredoxin-type" evidence="13">
    <location>
        <begin position="39"/>
        <end position="68"/>
    </location>
</feature>
<evidence type="ECO:0000256" key="10">
    <source>
        <dbReference type="ARBA" id="ARBA00023075"/>
    </source>
</evidence>
<evidence type="ECO:0000259" key="13">
    <source>
        <dbReference type="PROSITE" id="PS51379"/>
    </source>
</evidence>
<dbReference type="KEGG" id="nam:NAMH_1419"/>
<dbReference type="Gene3D" id="3.30.70.3270">
    <property type="match status" value="1"/>
</dbReference>
<evidence type="ECO:0000256" key="1">
    <source>
        <dbReference type="ARBA" id="ARBA00022475"/>
    </source>
</evidence>
<keyword evidence="4" id="KW-0479">Metal-binding</keyword>
<keyword evidence="9" id="KW-0520">NAD</keyword>
<dbReference type="RefSeq" id="WP_015902118.1">
    <property type="nucleotide sequence ID" value="NC_012115.1"/>
</dbReference>
<dbReference type="HOGENOM" id="CLU_1401182_0_0_7"/>
<evidence type="ECO:0000256" key="3">
    <source>
        <dbReference type="ARBA" id="ARBA00022719"/>
    </source>
</evidence>
<keyword evidence="7" id="KW-0408">Iron</keyword>
<protein>
    <submittedName>
        <fullName evidence="14">NADH dehydrogenase subunit i</fullName>
    </submittedName>
</protein>
<keyword evidence="6" id="KW-1278">Translocase</keyword>
<evidence type="ECO:0000256" key="5">
    <source>
        <dbReference type="ARBA" id="ARBA00022737"/>
    </source>
</evidence>
<keyword evidence="3" id="KW-0874">Quinone</keyword>
<evidence type="ECO:0000256" key="8">
    <source>
        <dbReference type="ARBA" id="ARBA00023014"/>
    </source>
</evidence>
<dbReference type="GO" id="GO:0051539">
    <property type="term" value="F:4 iron, 4 sulfur cluster binding"/>
    <property type="evidence" value="ECO:0007669"/>
    <property type="project" value="UniProtKB-KW"/>
</dbReference>
<dbReference type="eggNOG" id="COG1143">
    <property type="taxonomic scope" value="Bacteria"/>
</dbReference>
<dbReference type="Pfam" id="PF12838">
    <property type="entry name" value="Fer4_7"/>
    <property type="match status" value="1"/>
</dbReference>
<feature type="domain" description="4Fe-4S ferredoxin-type" evidence="13">
    <location>
        <begin position="75"/>
        <end position="107"/>
    </location>
</feature>
<evidence type="ECO:0000313" key="15">
    <source>
        <dbReference type="Proteomes" id="UP000000448"/>
    </source>
</evidence>
<keyword evidence="1" id="KW-1003">Cell membrane</keyword>
<dbReference type="GO" id="GO:0016020">
    <property type="term" value="C:membrane"/>
    <property type="evidence" value="ECO:0007669"/>
    <property type="project" value="InterPro"/>
</dbReference>
<dbReference type="Proteomes" id="UP000000448">
    <property type="component" value="Chromosome"/>
</dbReference>
<evidence type="ECO:0000256" key="9">
    <source>
        <dbReference type="ARBA" id="ARBA00023027"/>
    </source>
</evidence>
<accession>B9L623</accession>
<keyword evidence="8" id="KW-0411">Iron-sulfur</keyword>
<keyword evidence="2" id="KW-0004">4Fe-4S</keyword>
<dbReference type="GO" id="GO:0048038">
    <property type="term" value="F:quinone binding"/>
    <property type="evidence" value="ECO:0007669"/>
    <property type="project" value="UniProtKB-KW"/>
</dbReference>
<dbReference type="InterPro" id="IPR017896">
    <property type="entry name" value="4Fe4S_Fe-S-bd"/>
</dbReference>
<name>B9L623_NAUPA</name>
<keyword evidence="15" id="KW-1185">Reference proteome</keyword>
<keyword evidence="10" id="KW-0830">Ubiquinone</keyword>
<dbReference type="OrthoDB" id="9803192at2"/>
<keyword evidence="11" id="KW-0472">Membrane</keyword>
<keyword evidence="5" id="KW-0677">Repeat</keyword>
<proteinExistence type="predicted"/>
<evidence type="ECO:0000256" key="4">
    <source>
        <dbReference type="ARBA" id="ARBA00022723"/>
    </source>
</evidence>
<evidence type="ECO:0000313" key="14">
    <source>
        <dbReference type="EMBL" id="ACM93066.1"/>
    </source>
</evidence>
<dbReference type="EMBL" id="CP001279">
    <property type="protein sequence ID" value="ACM93066.1"/>
    <property type="molecule type" value="Genomic_DNA"/>
</dbReference>
<organism evidence="14 15">
    <name type="scientific">Nautilia profundicola (strain ATCC BAA-1463 / DSM 18972 / AmH)</name>
    <dbReference type="NCBI Taxonomy" id="598659"/>
    <lineage>
        <taxon>Bacteria</taxon>
        <taxon>Pseudomonadati</taxon>
        <taxon>Campylobacterota</taxon>
        <taxon>Epsilonproteobacteria</taxon>
        <taxon>Nautiliales</taxon>
        <taxon>Nautiliaceae</taxon>
        <taxon>Nautilia</taxon>
    </lineage>
</organism>
<dbReference type="InterPro" id="IPR010226">
    <property type="entry name" value="NADH_quinone_OxRdtase_chainI"/>
</dbReference>
<dbReference type="PROSITE" id="PS51379">
    <property type="entry name" value="4FE4S_FER_2"/>
    <property type="match status" value="2"/>
</dbReference>
<evidence type="ECO:0000256" key="7">
    <source>
        <dbReference type="ARBA" id="ARBA00023004"/>
    </source>
</evidence>
<gene>
    <name evidence="14" type="ordered locus">NAMH_1419</name>
</gene>